<dbReference type="SUPFAM" id="SSF53474">
    <property type="entry name" value="alpha/beta-Hydrolases"/>
    <property type="match status" value="1"/>
</dbReference>
<evidence type="ECO:0000313" key="5">
    <source>
        <dbReference type="Proteomes" id="UP001432011"/>
    </source>
</evidence>
<reference evidence="4" key="1">
    <citation type="submission" date="2022-10" db="EMBL/GenBank/DDBJ databases">
        <title>The complete genomes of actinobacterial strains from the NBC collection.</title>
        <authorList>
            <person name="Joergensen T.S."/>
            <person name="Alvarez Arevalo M."/>
            <person name="Sterndorff E.B."/>
            <person name="Faurdal D."/>
            <person name="Vuksanovic O."/>
            <person name="Mourched A.-S."/>
            <person name="Charusanti P."/>
            <person name="Shaw S."/>
            <person name="Blin K."/>
            <person name="Weber T."/>
        </authorList>
    </citation>
    <scope>NUCLEOTIDE SEQUENCE</scope>
    <source>
        <strain evidence="4">NBC_00254</strain>
    </source>
</reference>
<dbReference type="InterPro" id="IPR029058">
    <property type="entry name" value="AB_hydrolase_fold"/>
</dbReference>
<dbReference type="Pfam" id="PF02082">
    <property type="entry name" value="Rrf2"/>
    <property type="match status" value="1"/>
</dbReference>
<dbReference type="PANTHER" id="PTHR33221:SF5">
    <property type="entry name" value="HTH-TYPE TRANSCRIPTIONAL REGULATOR ISCR"/>
    <property type="match status" value="1"/>
</dbReference>
<keyword evidence="5" id="KW-1185">Reference proteome</keyword>
<evidence type="ECO:0000313" key="4">
    <source>
        <dbReference type="EMBL" id="WUP79033.1"/>
    </source>
</evidence>
<keyword evidence="1" id="KW-0238">DNA-binding</keyword>
<dbReference type="EMBL" id="CP108085">
    <property type="protein sequence ID" value="WUP79033.1"/>
    <property type="molecule type" value="Genomic_DNA"/>
</dbReference>
<dbReference type="InterPro" id="IPR030489">
    <property type="entry name" value="TR_Rrf2-type_CS"/>
</dbReference>
<name>A0ABZ1T190_9ACTN</name>
<evidence type="ECO:0000256" key="1">
    <source>
        <dbReference type="ARBA" id="ARBA00023125"/>
    </source>
</evidence>
<dbReference type="Gene3D" id="3.40.50.1820">
    <property type="entry name" value="alpha/beta hydrolase"/>
    <property type="match status" value="1"/>
</dbReference>
<evidence type="ECO:0000259" key="3">
    <source>
        <dbReference type="Pfam" id="PF12146"/>
    </source>
</evidence>
<dbReference type="NCBIfam" id="TIGR00738">
    <property type="entry name" value="rrf2_super"/>
    <property type="match status" value="1"/>
</dbReference>
<dbReference type="Pfam" id="PF12146">
    <property type="entry name" value="Hydrolase_4"/>
    <property type="match status" value="1"/>
</dbReference>
<dbReference type="PROSITE" id="PS51197">
    <property type="entry name" value="HTH_RRF2_2"/>
    <property type="match status" value="1"/>
</dbReference>
<dbReference type="PROSITE" id="PS01332">
    <property type="entry name" value="HTH_RRF2_1"/>
    <property type="match status" value="1"/>
</dbReference>
<feature type="domain" description="Serine aminopeptidase S33" evidence="3">
    <location>
        <begin position="166"/>
        <end position="212"/>
    </location>
</feature>
<gene>
    <name evidence="4" type="ORF">OG913_19205</name>
</gene>
<dbReference type="RefSeq" id="WP_142647254.1">
    <property type="nucleotide sequence ID" value="NZ_CP108085.1"/>
</dbReference>
<sequence>MSRTIDDSPRATAPETARWAPGGPSRGTVVLLHGRGEHPRLYDRLGKRLSGDGYTVVAPALDAGPPDLSALFGPDDTAPRVLAGSDSGALAAARLAEHRPAAIAGLILAGLPLGPPDRPPLDQDAELTARTACGVHTALLSRDPGFRWGALDEPLDPPPPAWRLPRLPTLVLHGEADMIAPVRPVKALVRRHPSATLVVTPGGAHDVLNDKDHRSVAARIVLFLESLGGRSTPAQRPQRAASGAWRPSVMNISARSDYAVRAAIHLAGTGDTPTKCETIARAQDIPLTFLNGLLGSLRQAGLVHSQRGCEGGYWLARPAESISVADVMRAVEGPLAAVQGGAPGDLAYTGDARPLRDVWVALQRSLESMLEQVTLRHLLDGDLPDDLLRHIKGAP</sequence>
<proteinExistence type="predicted"/>
<dbReference type="Proteomes" id="UP001432011">
    <property type="component" value="Chromosome"/>
</dbReference>
<dbReference type="InterPro" id="IPR022742">
    <property type="entry name" value="Hydrolase_4"/>
</dbReference>
<dbReference type="InterPro" id="IPR036390">
    <property type="entry name" value="WH_DNA-bd_sf"/>
</dbReference>
<accession>A0ABZ1T190</accession>
<evidence type="ECO:0000256" key="2">
    <source>
        <dbReference type="SAM" id="MobiDB-lite"/>
    </source>
</evidence>
<organism evidence="4 5">
    <name type="scientific">Microbispora hainanensis</name>
    <dbReference type="NCBI Taxonomy" id="568844"/>
    <lineage>
        <taxon>Bacteria</taxon>
        <taxon>Bacillati</taxon>
        <taxon>Actinomycetota</taxon>
        <taxon>Actinomycetes</taxon>
        <taxon>Streptosporangiales</taxon>
        <taxon>Streptosporangiaceae</taxon>
        <taxon>Microbispora</taxon>
    </lineage>
</organism>
<dbReference type="InterPro" id="IPR000944">
    <property type="entry name" value="Tscrpt_reg_Rrf2"/>
</dbReference>
<dbReference type="InterPro" id="IPR036388">
    <property type="entry name" value="WH-like_DNA-bd_sf"/>
</dbReference>
<feature type="region of interest" description="Disordered" evidence="2">
    <location>
        <begin position="1"/>
        <end position="26"/>
    </location>
</feature>
<dbReference type="Gene3D" id="1.10.10.10">
    <property type="entry name" value="Winged helix-like DNA-binding domain superfamily/Winged helix DNA-binding domain"/>
    <property type="match status" value="1"/>
</dbReference>
<protein>
    <submittedName>
        <fullName evidence="4">Rrf2 family transcriptional regulator</fullName>
    </submittedName>
</protein>
<dbReference type="SUPFAM" id="SSF46785">
    <property type="entry name" value="Winged helix' DNA-binding domain"/>
    <property type="match status" value="1"/>
</dbReference>
<dbReference type="PANTHER" id="PTHR33221">
    <property type="entry name" value="WINGED HELIX-TURN-HELIX TRANSCRIPTIONAL REGULATOR, RRF2 FAMILY"/>
    <property type="match status" value="1"/>
</dbReference>